<accession>A0A066TZH8</accession>
<dbReference type="Proteomes" id="UP000027345">
    <property type="component" value="Unassembled WGS sequence"/>
</dbReference>
<organism evidence="9 10">
    <name type="scientific">Amycolatopsis rifamycinica</name>
    <dbReference type="NCBI Taxonomy" id="287986"/>
    <lineage>
        <taxon>Bacteria</taxon>
        <taxon>Bacillati</taxon>
        <taxon>Actinomycetota</taxon>
        <taxon>Actinomycetes</taxon>
        <taxon>Pseudonocardiales</taxon>
        <taxon>Pseudonocardiaceae</taxon>
        <taxon>Amycolatopsis</taxon>
    </lineage>
</organism>
<evidence type="ECO:0000313" key="9">
    <source>
        <dbReference type="EMBL" id="KDN19017.1"/>
    </source>
</evidence>
<keyword evidence="10" id="KW-1185">Reference proteome</keyword>
<gene>
    <name evidence="9" type="ORF">DV20_27810</name>
</gene>
<dbReference type="PROSITE" id="PS50847">
    <property type="entry name" value="GRAM_POS_ANCHORING"/>
    <property type="match status" value="1"/>
</dbReference>
<evidence type="ECO:0000256" key="3">
    <source>
        <dbReference type="ARBA" id="ARBA00022729"/>
    </source>
</evidence>
<keyword evidence="1" id="KW-0134">Cell wall</keyword>
<sequence length="168" mass="16444">MAAGCVLLSPVVASAAETPTGNPTSMKVTVSGSTVTIAGTCVTSGAKAEAGYGVHRGHEPIDTGLMKANGKKQSITFTGVRPGNYEAAMYCHEGGPGSAGVVRNFTVGKPGKPKPAPQVAVKPQGAPQTGGGPADEESAAPALLAGGAIALVGAGGAVALRRRAAARR</sequence>
<proteinExistence type="predicted"/>
<dbReference type="AlphaFoldDB" id="A0A066TZH8"/>
<keyword evidence="6" id="KW-0472">Membrane</keyword>
<feature type="signal peptide" evidence="7">
    <location>
        <begin position="1"/>
        <end position="15"/>
    </location>
</feature>
<keyword evidence="6" id="KW-1133">Transmembrane helix</keyword>
<evidence type="ECO:0000313" key="10">
    <source>
        <dbReference type="Proteomes" id="UP000027345"/>
    </source>
</evidence>
<evidence type="ECO:0000256" key="6">
    <source>
        <dbReference type="SAM" id="Phobius"/>
    </source>
</evidence>
<feature type="transmembrane region" description="Helical" evidence="6">
    <location>
        <begin position="142"/>
        <end position="160"/>
    </location>
</feature>
<evidence type="ECO:0000256" key="1">
    <source>
        <dbReference type="ARBA" id="ARBA00022512"/>
    </source>
</evidence>
<name>A0A066TZH8_9PSEU</name>
<keyword evidence="4" id="KW-0572">Peptidoglycan-anchor</keyword>
<evidence type="ECO:0000256" key="2">
    <source>
        <dbReference type="ARBA" id="ARBA00022525"/>
    </source>
</evidence>
<keyword evidence="2" id="KW-0964">Secreted</keyword>
<evidence type="ECO:0000256" key="4">
    <source>
        <dbReference type="ARBA" id="ARBA00023088"/>
    </source>
</evidence>
<dbReference type="EMBL" id="JMQI01000058">
    <property type="protein sequence ID" value="KDN19017.1"/>
    <property type="molecule type" value="Genomic_DNA"/>
</dbReference>
<dbReference type="STRING" id="287986.DV20_27810"/>
<feature type="chain" id="PRO_5001630454" description="Gram-positive cocci surface proteins LPxTG domain-containing protein" evidence="7">
    <location>
        <begin position="16"/>
        <end position="168"/>
    </location>
</feature>
<reference evidence="9 10" key="1">
    <citation type="submission" date="2014-05" db="EMBL/GenBank/DDBJ databases">
        <title>Draft genome sequence of Amycolatopsis rifamycinica DSM 46095.</title>
        <authorList>
            <person name="Lal R."/>
            <person name="Saxena A."/>
            <person name="Kumari R."/>
            <person name="Mukherjee U."/>
            <person name="Singh P."/>
            <person name="Sangwan N."/>
            <person name="Mahato N.K."/>
        </authorList>
    </citation>
    <scope>NUCLEOTIDE SEQUENCE [LARGE SCALE GENOMIC DNA]</scope>
    <source>
        <strain evidence="9 10">DSM 46095</strain>
    </source>
</reference>
<comment type="caution">
    <text evidence="9">The sequence shown here is derived from an EMBL/GenBank/DDBJ whole genome shotgun (WGS) entry which is preliminary data.</text>
</comment>
<feature type="compositionally biased region" description="Low complexity" evidence="5">
    <location>
        <begin position="117"/>
        <end position="127"/>
    </location>
</feature>
<feature type="region of interest" description="Disordered" evidence="5">
    <location>
        <begin position="109"/>
        <end position="139"/>
    </location>
</feature>
<evidence type="ECO:0000256" key="7">
    <source>
        <dbReference type="SAM" id="SignalP"/>
    </source>
</evidence>
<keyword evidence="3 7" id="KW-0732">Signal</keyword>
<protein>
    <recommendedName>
        <fullName evidence="8">Gram-positive cocci surface proteins LPxTG domain-containing protein</fullName>
    </recommendedName>
</protein>
<keyword evidence="6" id="KW-0812">Transmembrane</keyword>
<evidence type="ECO:0000259" key="8">
    <source>
        <dbReference type="PROSITE" id="PS50847"/>
    </source>
</evidence>
<feature type="domain" description="Gram-positive cocci surface proteins LPxTG" evidence="8">
    <location>
        <begin position="126"/>
        <end position="168"/>
    </location>
</feature>
<evidence type="ECO:0000256" key="5">
    <source>
        <dbReference type="SAM" id="MobiDB-lite"/>
    </source>
</evidence>
<dbReference type="InterPro" id="IPR019931">
    <property type="entry name" value="LPXTG_anchor"/>
</dbReference>